<dbReference type="InterPro" id="IPR002347">
    <property type="entry name" value="SDR_fam"/>
</dbReference>
<gene>
    <name evidence="6" type="ORF">B0F90DRAFT_1771303</name>
</gene>
<comment type="similarity">
    <text evidence="1">Belongs to the short-chain dehydrogenases/reductases (SDR) family.</text>
</comment>
<evidence type="ECO:0000256" key="1">
    <source>
        <dbReference type="ARBA" id="ARBA00006484"/>
    </source>
</evidence>
<sequence length="325" mass="34767">MGVAVTYPIGTAAALSLSALIPAWAVYKFFVKSRLRRSKLVPPNGERVLIIGASSGIGRTISLRYAGRGAKVCVVARRNAELEVVRLQCEAMAHAPDSVFSICADFTNAEDLLNIKNDISEKWHGLDTLIVAAGVSALRPVMDIVGVGGISEVAQPSFDGVQRVADVALAAIKGNYLGPLLSAVTMIPLMKRTSASPSILLVSSLGAVIPAPTRAIYGSSKAASHLLYQALSIENPTVNFSYVLPSTVEGDFRASAVDGGPIREADPTQVGLKREVVAERCIRAVDACEGIVFIPSIYQYAQLLLWLWPSYVKRKASLKYHFTPT</sequence>
<dbReference type="PANTHER" id="PTHR44196:SF1">
    <property type="entry name" value="DEHYDROGENASE_REDUCTASE SDR FAMILY MEMBER 7B"/>
    <property type="match status" value="1"/>
</dbReference>
<dbReference type="Proteomes" id="UP001203297">
    <property type="component" value="Unassembled WGS sequence"/>
</dbReference>
<dbReference type="EMBL" id="WTXG01000127">
    <property type="protein sequence ID" value="KAI0292250.1"/>
    <property type="molecule type" value="Genomic_DNA"/>
</dbReference>
<evidence type="ECO:0000256" key="2">
    <source>
        <dbReference type="ARBA" id="ARBA00022857"/>
    </source>
</evidence>
<accession>A0AAD4QFP0</accession>
<dbReference type="PRINTS" id="PR00081">
    <property type="entry name" value="GDHRDH"/>
</dbReference>
<comment type="caution">
    <text evidence="6">The sequence shown here is derived from an EMBL/GenBank/DDBJ whole genome shotgun (WGS) entry which is preliminary data.</text>
</comment>
<proteinExistence type="inferred from homology"/>
<keyword evidence="7" id="KW-1185">Reference proteome</keyword>
<dbReference type="Pfam" id="PF00106">
    <property type="entry name" value="adh_short"/>
    <property type="match status" value="1"/>
</dbReference>
<dbReference type="GO" id="GO:0016491">
    <property type="term" value="F:oxidoreductase activity"/>
    <property type="evidence" value="ECO:0007669"/>
    <property type="project" value="UniProtKB-KW"/>
</dbReference>
<keyword evidence="3" id="KW-0560">Oxidoreductase</keyword>
<feature type="transmembrane region" description="Helical" evidence="5">
    <location>
        <begin position="6"/>
        <end position="30"/>
    </location>
</feature>
<protein>
    <submittedName>
        <fullName evidence="6">NAD(P)-binding protein</fullName>
    </submittedName>
</protein>
<dbReference type="PANTHER" id="PTHR44196">
    <property type="entry name" value="DEHYDROGENASE/REDUCTASE SDR FAMILY MEMBER 7B"/>
    <property type="match status" value="1"/>
</dbReference>
<dbReference type="AlphaFoldDB" id="A0AAD4QFP0"/>
<keyword evidence="2" id="KW-0521">NADP</keyword>
<evidence type="ECO:0000313" key="6">
    <source>
        <dbReference type="EMBL" id="KAI0292250.1"/>
    </source>
</evidence>
<organism evidence="6 7">
    <name type="scientific">Multifurca ochricompacta</name>
    <dbReference type="NCBI Taxonomy" id="376703"/>
    <lineage>
        <taxon>Eukaryota</taxon>
        <taxon>Fungi</taxon>
        <taxon>Dikarya</taxon>
        <taxon>Basidiomycota</taxon>
        <taxon>Agaricomycotina</taxon>
        <taxon>Agaricomycetes</taxon>
        <taxon>Russulales</taxon>
        <taxon>Russulaceae</taxon>
        <taxon>Multifurca</taxon>
    </lineage>
</organism>
<keyword evidence="5" id="KW-0812">Transmembrane</keyword>
<reference evidence="6" key="1">
    <citation type="journal article" date="2022" name="New Phytol.">
        <title>Evolutionary transition to the ectomycorrhizal habit in the genomes of a hyperdiverse lineage of mushroom-forming fungi.</title>
        <authorList>
            <person name="Looney B."/>
            <person name="Miyauchi S."/>
            <person name="Morin E."/>
            <person name="Drula E."/>
            <person name="Courty P.E."/>
            <person name="Kohler A."/>
            <person name="Kuo A."/>
            <person name="LaButti K."/>
            <person name="Pangilinan J."/>
            <person name="Lipzen A."/>
            <person name="Riley R."/>
            <person name="Andreopoulos W."/>
            <person name="He G."/>
            <person name="Johnson J."/>
            <person name="Nolan M."/>
            <person name="Tritt A."/>
            <person name="Barry K.W."/>
            <person name="Grigoriev I.V."/>
            <person name="Nagy L.G."/>
            <person name="Hibbett D."/>
            <person name="Henrissat B."/>
            <person name="Matheny P.B."/>
            <person name="Labbe J."/>
            <person name="Martin F.M."/>
        </authorList>
    </citation>
    <scope>NUCLEOTIDE SEQUENCE</scope>
    <source>
        <strain evidence="6">BPL690</strain>
    </source>
</reference>
<keyword evidence="5" id="KW-0472">Membrane</keyword>
<dbReference type="SUPFAM" id="SSF51735">
    <property type="entry name" value="NAD(P)-binding Rossmann-fold domains"/>
    <property type="match status" value="1"/>
</dbReference>
<evidence type="ECO:0000313" key="7">
    <source>
        <dbReference type="Proteomes" id="UP001203297"/>
    </source>
</evidence>
<name>A0AAD4QFP0_9AGAM</name>
<dbReference type="PROSITE" id="PS00061">
    <property type="entry name" value="ADH_SHORT"/>
    <property type="match status" value="1"/>
</dbReference>
<evidence type="ECO:0000256" key="5">
    <source>
        <dbReference type="SAM" id="Phobius"/>
    </source>
</evidence>
<keyword evidence="5" id="KW-1133">Transmembrane helix</keyword>
<dbReference type="InterPro" id="IPR020904">
    <property type="entry name" value="Sc_DH/Rdtase_CS"/>
</dbReference>
<evidence type="ECO:0000256" key="3">
    <source>
        <dbReference type="ARBA" id="ARBA00023002"/>
    </source>
</evidence>
<dbReference type="Gene3D" id="3.40.50.720">
    <property type="entry name" value="NAD(P)-binding Rossmann-like Domain"/>
    <property type="match status" value="1"/>
</dbReference>
<dbReference type="InterPro" id="IPR036291">
    <property type="entry name" value="NAD(P)-bd_dom_sf"/>
</dbReference>
<evidence type="ECO:0000256" key="4">
    <source>
        <dbReference type="ARBA" id="ARBA00037096"/>
    </source>
</evidence>
<comment type="function">
    <text evidence="4">Putative oxidoreductase.</text>
</comment>
<dbReference type="GO" id="GO:0016020">
    <property type="term" value="C:membrane"/>
    <property type="evidence" value="ECO:0007669"/>
    <property type="project" value="TreeGrafter"/>
</dbReference>